<keyword evidence="1" id="KW-0812">Transmembrane</keyword>
<gene>
    <name evidence="2" type="ORF">JR347_07885</name>
</gene>
<evidence type="ECO:0000313" key="2">
    <source>
        <dbReference type="EMBL" id="QSE98994.1"/>
    </source>
</evidence>
<feature type="transmembrane region" description="Helical" evidence="1">
    <location>
        <begin position="75"/>
        <end position="97"/>
    </location>
</feature>
<protein>
    <recommendedName>
        <fullName evidence="4">DUF3784 domain-containing protein</fullName>
    </recommendedName>
</protein>
<keyword evidence="3" id="KW-1185">Reference proteome</keyword>
<evidence type="ECO:0000313" key="3">
    <source>
        <dbReference type="Proteomes" id="UP000662783"/>
    </source>
</evidence>
<feature type="transmembrane region" description="Helical" evidence="1">
    <location>
        <begin position="7"/>
        <end position="29"/>
    </location>
</feature>
<dbReference type="Proteomes" id="UP000662783">
    <property type="component" value="Chromosome"/>
</dbReference>
<organism evidence="2 3">
    <name type="scientific">Fulvivirga lutea</name>
    <dbReference type="NCBI Taxonomy" id="2810512"/>
    <lineage>
        <taxon>Bacteria</taxon>
        <taxon>Pseudomonadati</taxon>
        <taxon>Bacteroidota</taxon>
        <taxon>Cytophagia</taxon>
        <taxon>Cytophagales</taxon>
        <taxon>Fulvivirgaceae</taxon>
        <taxon>Fulvivirga</taxon>
    </lineage>
</organism>
<dbReference type="RefSeq" id="WP_205723507.1">
    <property type="nucleotide sequence ID" value="NZ_CP070608.1"/>
</dbReference>
<feature type="transmembrane region" description="Helical" evidence="1">
    <location>
        <begin position="49"/>
        <end position="68"/>
    </location>
</feature>
<name>A0A975A211_9BACT</name>
<dbReference type="KEGG" id="fuv:JR347_07885"/>
<dbReference type="EMBL" id="CP070608">
    <property type="protein sequence ID" value="QSE98994.1"/>
    <property type="molecule type" value="Genomic_DNA"/>
</dbReference>
<accession>A0A975A211</accession>
<reference evidence="2" key="1">
    <citation type="submission" date="2021-02" db="EMBL/GenBank/DDBJ databases">
        <title>Fulvivirga sp. S481 isolated from sea water.</title>
        <authorList>
            <person name="Bae S.S."/>
            <person name="Baek K."/>
        </authorList>
    </citation>
    <scope>NUCLEOTIDE SEQUENCE</scope>
    <source>
        <strain evidence="2">S481</strain>
    </source>
</reference>
<sequence length="98" mass="10986">MNKLSIISIIFSITGIILIVRGQYYLGIAYEFADGKTQALYGLKTLDELKLIGFGLIGLFLSIVSAIKKEQRNRVLLTSIIALVAVTLPFLNLWQIWK</sequence>
<proteinExistence type="predicted"/>
<keyword evidence="1" id="KW-1133">Transmembrane helix</keyword>
<evidence type="ECO:0008006" key="4">
    <source>
        <dbReference type="Google" id="ProtNLM"/>
    </source>
</evidence>
<keyword evidence="1" id="KW-0472">Membrane</keyword>
<evidence type="ECO:0000256" key="1">
    <source>
        <dbReference type="SAM" id="Phobius"/>
    </source>
</evidence>
<dbReference type="AlphaFoldDB" id="A0A975A211"/>